<sequence>MGSPAIWYRKFLHDLIIDFQENLSVPPPPSLVSQVRLEESTFYTFTAISADFKELEPGNYVIHCFFFDEKERKFFGRMFRSQVFASRNSSLRLSTVMCFLIGNVQGPAVICVDPAVHFHTRLKEERVLLVCEIVRLGSYPRVIGWAVIPVYQQNRPISDVETSLPEARMDRYTIYSGSCRALLFAGGLADVASKVKKLDAILIGQMQTNQPWSIAVSFMPDYFITSFTGEYEIPGIVIQDGQPRFCDISSAIIDNISVSFGADYDKVETSLLNILIRDHCYKLNKSPADKNFASNLIVIERKLRVGIHNGLTYIEEPICLYLSSKNEGESGMSSFRRRSRSLSRSAVSNDAWIETAHLIVRNSTKLTRLCADPAFAIIFAIDYLVGFRRSENMISDTQLIMVAWGAWSPYQQNAFTIADSVTVPLVGGPRPNPDEIFCLTNLSRIRDSNFLADLRPQFTLRFNFAIVDSTNPDALLRIPANRSALSGGSRTTPLPKPDIIAPSHEQVPSIVEDIPPKLQPRKESVDIPVEEVLSEEDDIILPPKSYAPDALSKSRSLPSLAEDISYKQRELITEEQLPRVSAFPRAISSYLSKFDFPKIVDRHGSAPTFIKISTTSRPVNIKDEMRSRLDGNEIILQFMAITILPNPYYTAHDRSSRYFFTYVPYLIPYDNIDNQIFSLKFYRFPEVTTERLLAQRDSEWKSRIEPFVLRRIDDDDQILTQDSTGFAIKYVCDKASISPACPSDLIEYLAMNRLSVDVWDADSLIHVGSVAVPLRSLCRQNMEAVETEVQCGILQNSLPGEPFVTGLLFLKMANIGFPSVMRKFQLYNTNPAAKRFSRICRPEDSTNHGFHNRARPLGEIHDSALQRFLATQKLDLHQRKEEIFDSGNMLRLQQWNEVKRNMAMPADGSVKKFIFHEELEAYKNIRNQGKAAILLKAVFKGITTHYTVYAEYGRVEFFEFLLRNTFTDRVICLIDIGDPRLCLVTNVDEWKFFKDMHNLKTPLERDLFNFEEKKENSATMLLNGMESVYIPFKYDPHQVNVSKPSEEWQSFEITVVFKRMETNEPISILKVTIENRNFCLTSSHRLFHEERKKVSKLIRIQGIKDNKRVLALRSSDPTVLCSLRNRAGGGHQDVLVTCYTDNVDTDKSFLVLLYGDRFYSVLLAVWSFTIHSVHRMNVEAIQAQTTKIPLLIQPFLANDLLLRLHSSSNQINFFPNQPFISNQQSLSDIQALLHPNFSGSRIFTVTLVDANLMRLVSCWLINAIVGEPNIVKTYEITISLAEAREHVIQKRIVLENPYTIWRKFRVQTSNDKLVSVDNEYYSLEGKESVPIQLSFHPINLSKATSVQVLVFVENAETAQQEEAYSINILYTT</sequence>
<dbReference type="GO" id="GO:0097730">
    <property type="term" value="C:non-motile cilium"/>
    <property type="evidence" value="ECO:0007669"/>
    <property type="project" value="InterPro"/>
</dbReference>
<feature type="domain" description="NPHP4 Ig-like" evidence="3">
    <location>
        <begin position="1272"/>
        <end position="1370"/>
    </location>
</feature>
<evidence type="ECO:0000259" key="2">
    <source>
        <dbReference type="Pfam" id="PF26186"/>
    </source>
</evidence>
<dbReference type="Pfam" id="PF26189">
    <property type="entry name" value="Ig_NPHP4_2nd"/>
    <property type="match status" value="1"/>
</dbReference>
<reference evidence="6" key="1">
    <citation type="submission" date="2022-01" db="EMBL/GenBank/DDBJ databases">
        <title>Genome Sequence Resource for Two Populations of Ditylenchus destructor, the Migratory Endoparasitic Phytonematode.</title>
        <authorList>
            <person name="Zhang H."/>
            <person name="Lin R."/>
            <person name="Xie B."/>
        </authorList>
    </citation>
    <scope>NUCLEOTIDE SEQUENCE</scope>
    <source>
        <strain evidence="6">BazhouSP</strain>
    </source>
</reference>
<protein>
    <submittedName>
        <fullName evidence="6">Nephrocystin-4</fullName>
    </submittedName>
</protein>
<evidence type="ECO:0000259" key="4">
    <source>
        <dbReference type="Pfam" id="PF26189"/>
    </source>
</evidence>
<dbReference type="Pfam" id="PF26186">
    <property type="entry name" value="NPHP4_C2_3rd"/>
    <property type="match status" value="1"/>
</dbReference>
<evidence type="ECO:0000259" key="3">
    <source>
        <dbReference type="Pfam" id="PF26187"/>
    </source>
</evidence>
<dbReference type="GO" id="GO:0097546">
    <property type="term" value="C:ciliary base"/>
    <property type="evidence" value="ECO:0007669"/>
    <property type="project" value="TreeGrafter"/>
</dbReference>
<feature type="domain" description="NPHP4 Ig-like" evidence="1">
    <location>
        <begin position="1182"/>
        <end position="1263"/>
    </location>
</feature>
<organism evidence="6 7">
    <name type="scientific">Ditylenchus destructor</name>
    <dbReference type="NCBI Taxonomy" id="166010"/>
    <lineage>
        <taxon>Eukaryota</taxon>
        <taxon>Metazoa</taxon>
        <taxon>Ecdysozoa</taxon>
        <taxon>Nematoda</taxon>
        <taxon>Chromadorea</taxon>
        <taxon>Rhabditida</taxon>
        <taxon>Tylenchina</taxon>
        <taxon>Tylenchomorpha</taxon>
        <taxon>Sphaerularioidea</taxon>
        <taxon>Anguinidae</taxon>
        <taxon>Anguininae</taxon>
        <taxon>Ditylenchus</taxon>
    </lineage>
</organism>
<dbReference type="GO" id="GO:0036064">
    <property type="term" value="C:ciliary basal body"/>
    <property type="evidence" value="ECO:0007669"/>
    <property type="project" value="TreeGrafter"/>
</dbReference>
<dbReference type="PANTHER" id="PTHR31043">
    <property type="entry name" value="NEPHROCYSTIN-4"/>
    <property type="match status" value="1"/>
</dbReference>
<dbReference type="Pfam" id="PF26190">
    <property type="entry name" value="Ig_NPHP4_1st"/>
    <property type="match status" value="1"/>
</dbReference>
<evidence type="ECO:0000313" key="6">
    <source>
        <dbReference type="EMBL" id="KAI1720613.1"/>
    </source>
</evidence>
<dbReference type="GO" id="GO:1904491">
    <property type="term" value="P:protein localization to ciliary transition zone"/>
    <property type="evidence" value="ECO:0007669"/>
    <property type="project" value="TreeGrafter"/>
</dbReference>
<accession>A0AAD4RA57</accession>
<dbReference type="EMBL" id="JAKKPZ010000005">
    <property type="protein sequence ID" value="KAI1720613.1"/>
    <property type="molecule type" value="Genomic_DNA"/>
</dbReference>
<evidence type="ECO:0000259" key="5">
    <source>
        <dbReference type="Pfam" id="PF26190"/>
    </source>
</evidence>
<feature type="domain" description="NPHP4 Ig-like" evidence="5">
    <location>
        <begin position="944"/>
        <end position="1042"/>
    </location>
</feature>
<proteinExistence type="predicted"/>
<dbReference type="Pfam" id="PF26015">
    <property type="entry name" value="Ig_NPH4_3rd"/>
    <property type="match status" value="1"/>
</dbReference>
<dbReference type="InterPro" id="IPR058686">
    <property type="entry name" value="Ig_NPHP4_3rd"/>
</dbReference>
<dbReference type="GO" id="GO:0035869">
    <property type="term" value="C:ciliary transition zone"/>
    <property type="evidence" value="ECO:0007669"/>
    <property type="project" value="TreeGrafter"/>
</dbReference>
<dbReference type="InterPro" id="IPR058685">
    <property type="entry name" value="Ig_NPHP4_4th"/>
</dbReference>
<feature type="domain" description="NPHP4 Ig-like" evidence="4">
    <location>
        <begin position="1104"/>
        <end position="1171"/>
    </location>
</feature>
<dbReference type="Pfam" id="PF26187">
    <property type="entry name" value="Ig_NPHP4_4th"/>
    <property type="match status" value="1"/>
</dbReference>
<evidence type="ECO:0000313" key="7">
    <source>
        <dbReference type="Proteomes" id="UP001201812"/>
    </source>
</evidence>
<dbReference type="InterPro" id="IPR058765">
    <property type="entry name" value="NPHP4_C2-like"/>
</dbReference>
<gene>
    <name evidence="6" type="ORF">DdX_04854</name>
</gene>
<dbReference type="InterPro" id="IPR058688">
    <property type="entry name" value="Ig_NPHP4_2nd"/>
</dbReference>
<dbReference type="InterPro" id="IPR058687">
    <property type="entry name" value="Ig_NPHP4_1st"/>
</dbReference>
<keyword evidence="7" id="KW-1185">Reference proteome</keyword>
<feature type="domain" description="NPHP4 C2-like" evidence="2">
    <location>
        <begin position="591"/>
        <end position="790"/>
    </location>
</feature>
<name>A0AAD4RA57_9BILA</name>
<dbReference type="GO" id="GO:0090090">
    <property type="term" value="P:negative regulation of canonical Wnt signaling pathway"/>
    <property type="evidence" value="ECO:0007669"/>
    <property type="project" value="InterPro"/>
</dbReference>
<comment type="caution">
    <text evidence="6">The sequence shown here is derived from an EMBL/GenBank/DDBJ whole genome shotgun (WGS) entry which is preliminary data.</text>
</comment>
<evidence type="ECO:0000259" key="1">
    <source>
        <dbReference type="Pfam" id="PF26015"/>
    </source>
</evidence>
<dbReference type="InterPro" id="IPR029775">
    <property type="entry name" value="NPHP4"/>
</dbReference>
<dbReference type="Proteomes" id="UP001201812">
    <property type="component" value="Unassembled WGS sequence"/>
</dbReference>
<dbReference type="PANTHER" id="PTHR31043:SF3">
    <property type="entry name" value="NEPHROCYSTIN-4"/>
    <property type="match status" value="1"/>
</dbReference>